<dbReference type="PANTHER" id="PTHR43711:SF1">
    <property type="entry name" value="HISTIDINE KINASE 1"/>
    <property type="match status" value="1"/>
</dbReference>
<name>A0A1I0QZ19_9BACT</name>
<keyword evidence="8" id="KW-0812">Transmembrane</keyword>
<dbReference type="PRINTS" id="PR00344">
    <property type="entry name" value="BCTRLSENSOR"/>
</dbReference>
<evidence type="ECO:0000256" key="6">
    <source>
        <dbReference type="ARBA" id="ARBA00023012"/>
    </source>
</evidence>
<gene>
    <name evidence="10" type="ORF">SAMN05216290_2853</name>
</gene>
<dbReference type="InterPro" id="IPR036890">
    <property type="entry name" value="HATPase_C_sf"/>
</dbReference>
<feature type="domain" description="Histidine kinase" evidence="9">
    <location>
        <begin position="288"/>
        <end position="506"/>
    </location>
</feature>
<keyword evidence="8" id="KW-1133">Transmembrane helix</keyword>
<evidence type="ECO:0000259" key="9">
    <source>
        <dbReference type="PROSITE" id="PS50109"/>
    </source>
</evidence>
<feature type="transmembrane region" description="Helical" evidence="8">
    <location>
        <begin position="251"/>
        <end position="272"/>
    </location>
</feature>
<evidence type="ECO:0000313" key="11">
    <source>
        <dbReference type="Proteomes" id="UP000199437"/>
    </source>
</evidence>
<keyword evidence="6" id="KW-0902">Two-component regulatory system</keyword>
<dbReference type="InterPro" id="IPR003661">
    <property type="entry name" value="HisK_dim/P_dom"/>
</dbReference>
<comment type="catalytic activity">
    <reaction evidence="1">
        <text>ATP + protein L-histidine = ADP + protein N-phospho-L-histidine.</text>
        <dbReference type="EC" id="2.7.13.3"/>
    </reaction>
</comment>
<dbReference type="SMART" id="SM00387">
    <property type="entry name" value="HATPase_c"/>
    <property type="match status" value="1"/>
</dbReference>
<proteinExistence type="predicted"/>
<dbReference type="InterPro" id="IPR050736">
    <property type="entry name" value="Sensor_HK_Regulatory"/>
</dbReference>
<dbReference type="InterPro" id="IPR005467">
    <property type="entry name" value="His_kinase_dom"/>
</dbReference>
<evidence type="ECO:0000256" key="5">
    <source>
        <dbReference type="ARBA" id="ARBA00022777"/>
    </source>
</evidence>
<dbReference type="PROSITE" id="PS50109">
    <property type="entry name" value="HIS_KIN"/>
    <property type="match status" value="1"/>
</dbReference>
<evidence type="ECO:0000256" key="2">
    <source>
        <dbReference type="ARBA" id="ARBA00012438"/>
    </source>
</evidence>
<dbReference type="CDD" id="cd00075">
    <property type="entry name" value="HATPase"/>
    <property type="match status" value="1"/>
</dbReference>
<dbReference type="PANTHER" id="PTHR43711">
    <property type="entry name" value="TWO-COMPONENT HISTIDINE KINASE"/>
    <property type="match status" value="1"/>
</dbReference>
<protein>
    <recommendedName>
        <fullName evidence="2">histidine kinase</fullName>
        <ecNumber evidence="2">2.7.13.3</ecNumber>
    </recommendedName>
</protein>
<keyword evidence="11" id="KW-1185">Reference proteome</keyword>
<dbReference type="EC" id="2.7.13.3" evidence="2"/>
<dbReference type="GO" id="GO:0000155">
    <property type="term" value="F:phosphorelay sensor kinase activity"/>
    <property type="evidence" value="ECO:0007669"/>
    <property type="project" value="InterPro"/>
</dbReference>
<evidence type="ECO:0000313" key="10">
    <source>
        <dbReference type="EMBL" id="SEW32362.1"/>
    </source>
</evidence>
<dbReference type="SUPFAM" id="SSF47384">
    <property type="entry name" value="Homodimeric domain of signal transducing histidine kinase"/>
    <property type="match status" value="1"/>
</dbReference>
<dbReference type="SUPFAM" id="SSF55874">
    <property type="entry name" value="ATPase domain of HSP90 chaperone/DNA topoisomerase II/histidine kinase"/>
    <property type="match status" value="1"/>
</dbReference>
<dbReference type="Proteomes" id="UP000199437">
    <property type="component" value="Unassembled WGS sequence"/>
</dbReference>
<reference evidence="11" key="1">
    <citation type="submission" date="2016-10" db="EMBL/GenBank/DDBJ databases">
        <authorList>
            <person name="Varghese N."/>
            <person name="Submissions S."/>
        </authorList>
    </citation>
    <scope>NUCLEOTIDE SEQUENCE [LARGE SCALE GENOMIC DNA]</scope>
    <source>
        <strain evidence="11">CGMCC 1.12402</strain>
    </source>
</reference>
<evidence type="ECO:0000256" key="1">
    <source>
        <dbReference type="ARBA" id="ARBA00000085"/>
    </source>
</evidence>
<dbReference type="CDD" id="cd00082">
    <property type="entry name" value="HisKA"/>
    <property type="match status" value="1"/>
</dbReference>
<dbReference type="Gene3D" id="1.10.287.130">
    <property type="match status" value="1"/>
</dbReference>
<dbReference type="Pfam" id="PF02518">
    <property type="entry name" value="HATPase_c"/>
    <property type="match status" value="1"/>
</dbReference>
<dbReference type="SMART" id="SM00388">
    <property type="entry name" value="HisKA"/>
    <property type="match status" value="1"/>
</dbReference>
<organism evidence="10 11">
    <name type="scientific">Roseivirga pacifica</name>
    <dbReference type="NCBI Taxonomy" id="1267423"/>
    <lineage>
        <taxon>Bacteria</taxon>
        <taxon>Pseudomonadati</taxon>
        <taxon>Bacteroidota</taxon>
        <taxon>Cytophagia</taxon>
        <taxon>Cytophagales</taxon>
        <taxon>Roseivirgaceae</taxon>
        <taxon>Roseivirga</taxon>
    </lineage>
</organism>
<dbReference type="Gene3D" id="3.30.565.10">
    <property type="entry name" value="Histidine kinase-like ATPase, C-terminal domain"/>
    <property type="match status" value="1"/>
</dbReference>
<keyword evidence="4" id="KW-0808">Transferase</keyword>
<accession>A0A1I0QZ19</accession>
<dbReference type="FunFam" id="3.30.565.10:FF:000006">
    <property type="entry name" value="Sensor histidine kinase WalK"/>
    <property type="match status" value="1"/>
</dbReference>
<dbReference type="InterPro" id="IPR003594">
    <property type="entry name" value="HATPase_dom"/>
</dbReference>
<keyword evidence="3" id="KW-0597">Phosphoprotein</keyword>
<keyword evidence="7 8" id="KW-0472">Membrane</keyword>
<evidence type="ECO:0000256" key="7">
    <source>
        <dbReference type="ARBA" id="ARBA00023136"/>
    </source>
</evidence>
<dbReference type="AlphaFoldDB" id="A0A1I0QZ19"/>
<dbReference type="Pfam" id="PF00512">
    <property type="entry name" value="HisKA"/>
    <property type="match status" value="1"/>
</dbReference>
<dbReference type="FunFam" id="1.10.287.130:FF:000001">
    <property type="entry name" value="Two-component sensor histidine kinase"/>
    <property type="match status" value="1"/>
</dbReference>
<dbReference type="EMBL" id="FOIR01000002">
    <property type="protein sequence ID" value="SEW32362.1"/>
    <property type="molecule type" value="Genomic_DNA"/>
</dbReference>
<keyword evidence="5 10" id="KW-0418">Kinase</keyword>
<evidence type="ECO:0000256" key="4">
    <source>
        <dbReference type="ARBA" id="ARBA00022679"/>
    </source>
</evidence>
<evidence type="ECO:0000256" key="8">
    <source>
        <dbReference type="SAM" id="Phobius"/>
    </source>
</evidence>
<dbReference type="InterPro" id="IPR036097">
    <property type="entry name" value="HisK_dim/P_sf"/>
</dbReference>
<dbReference type="InterPro" id="IPR004358">
    <property type="entry name" value="Sig_transdc_His_kin-like_C"/>
</dbReference>
<dbReference type="STRING" id="1267423.SAMN05216290_2853"/>
<sequence>MLLVCILVLPVVAYGVFELNSLTVDERELETIYERQLESVLFSINQYTQGKVSEITSSLDKRTDFSNADQIKQELGTHWYFAALAAKGVSDEFDELYVSPNAKFGDDFQQKVDSLYQANDVLVRRLVRYKESEFQKLESNDAPFVYNGKEYDFFFFVVGTGSEMKFCIYIYDAISFIEQTLVPKFQEITQGDFVLTCSRISDGFLVYSTDDQIQGSIENEPLDLLPKYQVGIARVGGTVEDAVNKRKNQNLMALGLLMVVMIIGIALVFFNIQREMELAQKKADFVSNVSHEIRTPLALISMFAETLQLGRVKTEEKKQEYYDIITKEVARLTNMVNRILSFSKIEADKREYHKEPLNLNDLVQDVINTYSYHLNNNGFTHSLELADGLPEILADREAVVEMLVNLIDNGIKYSDGQKHITIQTGLKGSSVCLSVIDKGIGIPANELERLFEKFYRVPKGDVHNTKGSGLGLTIVKHIMDAHQGSVHVESKVGEGSTFQLIFSPEQNHHG</sequence>
<evidence type="ECO:0000256" key="3">
    <source>
        <dbReference type="ARBA" id="ARBA00022553"/>
    </source>
</evidence>